<dbReference type="eggNOG" id="ENOG502R8I5">
    <property type="taxonomic scope" value="Eukaryota"/>
</dbReference>
<evidence type="ECO:0000313" key="6">
    <source>
        <dbReference type="Proteomes" id="UP000005426"/>
    </source>
</evidence>
<keyword evidence="6" id="KW-1185">Reference proteome</keyword>
<dbReference type="GO" id="GO:0016491">
    <property type="term" value="F:oxidoreductase activity"/>
    <property type="evidence" value="ECO:0007669"/>
    <property type="project" value="UniProtKB-KW"/>
</dbReference>
<dbReference type="InterPro" id="IPR016169">
    <property type="entry name" value="FAD-bd_PCMH_sub2"/>
</dbReference>
<dbReference type="PANTHER" id="PTHR13878">
    <property type="entry name" value="GULONOLACTONE OXIDASE"/>
    <property type="match status" value="1"/>
</dbReference>
<organism evidence="5 6">
    <name type="scientific">Hypocrea atroviridis (strain ATCC 20476 / IMI 206040)</name>
    <name type="common">Trichoderma atroviride</name>
    <dbReference type="NCBI Taxonomy" id="452589"/>
    <lineage>
        <taxon>Eukaryota</taxon>
        <taxon>Fungi</taxon>
        <taxon>Dikarya</taxon>
        <taxon>Ascomycota</taxon>
        <taxon>Pezizomycotina</taxon>
        <taxon>Sordariomycetes</taxon>
        <taxon>Hypocreomycetidae</taxon>
        <taxon>Hypocreales</taxon>
        <taxon>Hypocreaceae</taxon>
        <taxon>Trichoderma</taxon>
    </lineage>
</organism>
<evidence type="ECO:0000256" key="3">
    <source>
        <dbReference type="SAM" id="SignalP"/>
    </source>
</evidence>
<dbReference type="AlphaFoldDB" id="G9P9A2"/>
<reference evidence="5 6" key="1">
    <citation type="journal article" date="2011" name="Genome Biol.">
        <title>Comparative genome sequence analysis underscores mycoparasitism as the ancestral life style of Trichoderma.</title>
        <authorList>
            <person name="Kubicek C.P."/>
            <person name="Herrera-Estrella A."/>
            <person name="Seidl-Seiboth V."/>
            <person name="Martinez D.A."/>
            <person name="Druzhinina I.S."/>
            <person name="Thon M."/>
            <person name="Zeilinger S."/>
            <person name="Casas-Flores S."/>
            <person name="Horwitz B.A."/>
            <person name="Mukherjee P.K."/>
            <person name="Mukherjee M."/>
            <person name="Kredics L."/>
            <person name="Alcaraz L.D."/>
            <person name="Aerts A."/>
            <person name="Antal Z."/>
            <person name="Atanasova L."/>
            <person name="Cervantes-Badillo M.G."/>
            <person name="Challacombe J."/>
            <person name="Chertkov O."/>
            <person name="McCluskey K."/>
            <person name="Coulpier F."/>
            <person name="Deshpande N."/>
            <person name="von Doehren H."/>
            <person name="Ebbole D.J."/>
            <person name="Esquivel-Naranjo E.U."/>
            <person name="Fekete E."/>
            <person name="Flipphi M."/>
            <person name="Glaser F."/>
            <person name="Gomez-Rodriguez E.Y."/>
            <person name="Gruber S."/>
            <person name="Han C."/>
            <person name="Henrissat B."/>
            <person name="Hermosa R."/>
            <person name="Hernandez-Onate M."/>
            <person name="Karaffa L."/>
            <person name="Kosti I."/>
            <person name="Le Crom S."/>
            <person name="Lindquist E."/>
            <person name="Lucas S."/>
            <person name="Luebeck M."/>
            <person name="Luebeck P.S."/>
            <person name="Margeot A."/>
            <person name="Metz B."/>
            <person name="Misra M."/>
            <person name="Nevalainen H."/>
            <person name="Omann M."/>
            <person name="Packer N."/>
            <person name="Perrone G."/>
            <person name="Uresti-Rivera E.E."/>
            <person name="Salamov A."/>
            <person name="Schmoll M."/>
            <person name="Seiboth B."/>
            <person name="Shapiro H."/>
            <person name="Sukno S."/>
            <person name="Tamayo-Ramos J.A."/>
            <person name="Tisch D."/>
            <person name="Wiest A."/>
            <person name="Wilkinson H.H."/>
            <person name="Zhang M."/>
            <person name="Coutinho P.M."/>
            <person name="Kenerley C.M."/>
            <person name="Monte E."/>
            <person name="Baker S.E."/>
            <person name="Grigoriev I.V."/>
        </authorList>
    </citation>
    <scope>NUCLEOTIDE SEQUENCE [LARGE SCALE GENOMIC DNA]</scope>
    <source>
        <strain evidence="6">ATCC 20476 / IMI 206040</strain>
    </source>
</reference>
<dbReference type="OMA" id="FNAYNPP"/>
<dbReference type="InterPro" id="IPR016166">
    <property type="entry name" value="FAD-bd_PCMH"/>
</dbReference>
<feature type="chain" id="PRO_5003525283" description="FAD-binding PCMH-type domain-containing protein" evidence="3">
    <location>
        <begin position="18"/>
        <end position="581"/>
    </location>
</feature>
<dbReference type="PROSITE" id="PS51387">
    <property type="entry name" value="FAD_PCMH"/>
    <property type="match status" value="1"/>
</dbReference>
<dbReference type="InterPro" id="IPR006094">
    <property type="entry name" value="Oxid_FAD_bind_N"/>
</dbReference>
<feature type="domain" description="FAD-binding PCMH-type" evidence="4">
    <location>
        <begin position="113"/>
        <end position="299"/>
    </location>
</feature>
<evidence type="ECO:0000313" key="5">
    <source>
        <dbReference type="EMBL" id="EHK40232.1"/>
    </source>
</evidence>
<comment type="caution">
    <text evidence="5">The sequence shown here is derived from an EMBL/GenBank/DDBJ whole genome shotgun (WGS) entry which is preliminary data.</text>
</comment>
<dbReference type="Pfam" id="PF08031">
    <property type="entry name" value="BBE"/>
    <property type="match status" value="1"/>
</dbReference>
<evidence type="ECO:0000256" key="1">
    <source>
        <dbReference type="ARBA" id="ARBA00005466"/>
    </source>
</evidence>
<proteinExistence type="inferred from homology"/>
<dbReference type="InterPro" id="IPR036318">
    <property type="entry name" value="FAD-bd_PCMH-like_sf"/>
</dbReference>
<dbReference type="OrthoDB" id="9983560at2759"/>
<accession>G9P9A2</accession>
<feature type="signal peptide" evidence="3">
    <location>
        <begin position="1"/>
        <end position="17"/>
    </location>
</feature>
<dbReference type="Proteomes" id="UP000005426">
    <property type="component" value="Unassembled WGS sequence"/>
</dbReference>
<name>G9P9A2_HYPAI</name>
<dbReference type="GO" id="GO:0071949">
    <property type="term" value="F:FAD binding"/>
    <property type="evidence" value="ECO:0007669"/>
    <property type="project" value="InterPro"/>
</dbReference>
<dbReference type="STRING" id="452589.G9P9A2"/>
<dbReference type="InterPro" id="IPR050432">
    <property type="entry name" value="FAD-linked_Oxidoreductases_BP"/>
</dbReference>
<dbReference type="Gene3D" id="3.30.465.10">
    <property type="match status" value="2"/>
</dbReference>
<dbReference type="EMBL" id="ABDG02000028">
    <property type="protein sequence ID" value="EHK40232.1"/>
    <property type="molecule type" value="Genomic_DNA"/>
</dbReference>
<evidence type="ECO:0000259" key="4">
    <source>
        <dbReference type="PROSITE" id="PS51387"/>
    </source>
</evidence>
<keyword evidence="3" id="KW-0732">Signal</keyword>
<comment type="similarity">
    <text evidence="1">Belongs to the oxygen-dependent FAD-linked oxidoreductase family.</text>
</comment>
<keyword evidence="2" id="KW-0560">Oxidoreductase</keyword>
<protein>
    <recommendedName>
        <fullName evidence="4">FAD-binding PCMH-type domain-containing protein</fullName>
    </recommendedName>
</protein>
<sequence>MARLISFLAILPALVSAAAINTTCVTESSCRCLPSDPCWPSKSEWTAFNKTVGGRLIATVPIGSVCHDSAFGSYNAQKCDALKSVWDYPATHIASSSDPMAPFFANVSCDPFTAPSARCIVGTLVQYSVNASSSSDYLATIKFAQQNNIRLVIRNTGHDYYGKSSGTGGLALWTHFLKDISLVNYKQSYYTGKALKVGAGVQNSEALAFAHKNGLIVVTGDGGSVGYAGGYSQGGGHGPVASKFGMAADQVLEWEVITSTGQHLVATPSQNTDLYWALSGGGGGTYAAVLSMTVRAFADMPSSAANLTITNQGISDDAFYAAVQTFLTTLPSIVDTGATVVYLLAYGLFLVQPINAPGVSKAQLQTLLNPTLSYLQKQNIPYGKSSALALVSAYFHIDQFSTFLDSFNAYNPPPNVTEYNIGGRLIPRTLLESQSSATSLVNAYRFINEAGAVISGVNVNVSNGTKVPNAVNPVWRTSITSNVIGVPYDPLNFQNNIYAQNNVTNVLIPKLEALSPVQGAYLNEANMHQPNFQSVFYGNNYQTLKSIKNKYDPTSTFYGLTAVGSDDWTVDSVTGRLCPVS</sequence>
<gene>
    <name evidence="5" type="ORF">TRIATDRAFT_42070</name>
</gene>
<dbReference type="InterPro" id="IPR012951">
    <property type="entry name" value="BBE"/>
</dbReference>
<dbReference type="PANTHER" id="PTHR13878:SF91">
    <property type="entry name" value="FAD BINDING DOMAIN PROTEIN (AFU_ORTHOLOGUE AFUA_6G12070)-RELATED"/>
    <property type="match status" value="1"/>
</dbReference>
<evidence type="ECO:0000256" key="2">
    <source>
        <dbReference type="ARBA" id="ARBA00023002"/>
    </source>
</evidence>
<dbReference type="Pfam" id="PF01565">
    <property type="entry name" value="FAD_binding_4"/>
    <property type="match status" value="1"/>
</dbReference>
<dbReference type="SUPFAM" id="SSF56176">
    <property type="entry name" value="FAD-binding/transporter-associated domain-like"/>
    <property type="match status" value="1"/>
</dbReference>
<dbReference type="HOGENOM" id="CLU_018354_4_2_1"/>